<evidence type="ECO:0000259" key="4">
    <source>
        <dbReference type="PROSITE" id="PS50097"/>
    </source>
</evidence>
<sequence>MVGVGDEAAGGSGGPSSSVSGRQQIHRYIRFLLSRPRSDPARLGDFASALGAGAPRLQVGAREPSQEVRGGGELLGQGSGRRSLVPTRGHSRQRDSTKRQRTSGPEAQTTMMMDSSSAVLKFKVDYEKTKHLAIGKAVHSDAISAGGHMWRINCYPRGAEAMVSGKGECLSLFVELLSKSRSVKAIVEAFLINKGGEPSLKGAKRAGVHVFQMDNKNFGWHLFVKQTDLVKYYVTDGQITFMCCIMVLEDNSIPVPPSDIGKDLGRLLDSTDGADVSFKIDGETFHAHRAVLAVRSSVFRAELLGSMAEATMFKAMLRFMYSDSLSGDNELEDTPSEIMHDLLAAADRYALDRLKLMCAQNLLDNVSVDSVAVTLACAEMYNLPELKSRCMDFFAKEESFKKAVLTKGFLELGLQFPPIFDELRKRVGL</sequence>
<reference evidence="6 7" key="1">
    <citation type="journal article" date="2019" name="Sci. Rep.">
        <title>A high-quality genome of Eragrostis curvula grass provides insights into Poaceae evolution and supports new strategies to enhance forage quality.</title>
        <authorList>
            <person name="Carballo J."/>
            <person name="Santos B.A.C.M."/>
            <person name="Zappacosta D."/>
            <person name="Garbus I."/>
            <person name="Selva J.P."/>
            <person name="Gallo C.A."/>
            <person name="Diaz A."/>
            <person name="Albertini E."/>
            <person name="Caccamo M."/>
            <person name="Echenique V."/>
        </authorList>
    </citation>
    <scope>NUCLEOTIDE SEQUENCE [LARGE SCALE GENOMIC DNA]</scope>
    <source>
        <strain evidence="7">cv. Victoria</strain>
        <tissue evidence="6">Leaf</tissue>
    </source>
</reference>
<dbReference type="Pfam" id="PF24570">
    <property type="entry name" value="BACK_BPM_SPOP"/>
    <property type="match status" value="1"/>
</dbReference>
<dbReference type="Gramene" id="TVU04991">
    <property type="protein sequence ID" value="TVU04991"/>
    <property type="gene ID" value="EJB05_48138"/>
</dbReference>
<evidence type="ECO:0000256" key="3">
    <source>
        <dbReference type="SAM" id="MobiDB-lite"/>
    </source>
</evidence>
<dbReference type="InterPro" id="IPR000210">
    <property type="entry name" value="BTB/POZ_dom"/>
</dbReference>
<evidence type="ECO:0000259" key="5">
    <source>
        <dbReference type="PROSITE" id="PS50144"/>
    </source>
</evidence>
<dbReference type="Gene3D" id="3.30.710.10">
    <property type="entry name" value="Potassium Channel Kv1.1, Chain A"/>
    <property type="match status" value="1"/>
</dbReference>
<dbReference type="PANTHER" id="PTHR26379:SF504">
    <property type="entry name" value="OS08G0523800 PROTEIN"/>
    <property type="match status" value="1"/>
</dbReference>
<dbReference type="PROSITE" id="PS50144">
    <property type="entry name" value="MATH"/>
    <property type="match status" value="1"/>
</dbReference>
<accession>A0A5J9T2B2</accession>
<dbReference type="GO" id="GO:0016567">
    <property type="term" value="P:protein ubiquitination"/>
    <property type="evidence" value="ECO:0007669"/>
    <property type="project" value="InterPro"/>
</dbReference>
<dbReference type="PROSITE" id="PS50097">
    <property type="entry name" value="BTB"/>
    <property type="match status" value="1"/>
</dbReference>
<dbReference type="InterPro" id="IPR011333">
    <property type="entry name" value="SKP1/BTB/POZ_sf"/>
</dbReference>
<feature type="domain" description="MATH" evidence="5">
    <location>
        <begin position="119"/>
        <end position="245"/>
    </location>
</feature>
<protein>
    <recommendedName>
        <fullName evidence="8">BTB domain-containing protein</fullName>
    </recommendedName>
</protein>
<dbReference type="PANTHER" id="PTHR26379">
    <property type="entry name" value="BTB/POZ AND MATH DOMAIN-CONTAINING PROTEIN 1"/>
    <property type="match status" value="1"/>
</dbReference>
<gene>
    <name evidence="6" type="ORF">EJB05_48138</name>
</gene>
<dbReference type="Gene3D" id="2.60.210.10">
    <property type="entry name" value="Apoptosis, Tumor Necrosis Factor Receptor Associated Protein 2, Chain A"/>
    <property type="match status" value="1"/>
</dbReference>
<dbReference type="AlphaFoldDB" id="A0A5J9T2B2"/>
<dbReference type="InterPro" id="IPR002083">
    <property type="entry name" value="MATH/TRAF_dom"/>
</dbReference>
<dbReference type="InterPro" id="IPR008974">
    <property type="entry name" value="TRAF-like"/>
</dbReference>
<dbReference type="CDD" id="cd00121">
    <property type="entry name" value="MATH"/>
    <property type="match status" value="1"/>
</dbReference>
<feature type="compositionally biased region" description="Gly residues" evidence="3">
    <location>
        <begin position="69"/>
        <end position="79"/>
    </location>
</feature>
<feature type="region of interest" description="Disordered" evidence="3">
    <location>
        <begin position="57"/>
        <end position="110"/>
    </location>
</feature>
<name>A0A5J9T2B2_9POAL</name>
<dbReference type="InterPro" id="IPR045005">
    <property type="entry name" value="BPM1-6"/>
</dbReference>
<evidence type="ECO:0000313" key="6">
    <source>
        <dbReference type="EMBL" id="TVU04991.1"/>
    </source>
</evidence>
<evidence type="ECO:0000256" key="2">
    <source>
        <dbReference type="ARBA" id="ARBA00010846"/>
    </source>
</evidence>
<dbReference type="SUPFAM" id="SSF49599">
    <property type="entry name" value="TRAF domain-like"/>
    <property type="match status" value="1"/>
</dbReference>
<feature type="region of interest" description="Disordered" evidence="3">
    <location>
        <begin position="1"/>
        <end position="22"/>
    </location>
</feature>
<keyword evidence="7" id="KW-1185">Reference proteome</keyword>
<dbReference type="SUPFAM" id="SSF54695">
    <property type="entry name" value="POZ domain"/>
    <property type="match status" value="1"/>
</dbReference>
<comment type="similarity">
    <text evidence="2">Belongs to the Tdpoz family.</text>
</comment>
<feature type="domain" description="BTB" evidence="4">
    <location>
        <begin position="274"/>
        <end position="329"/>
    </location>
</feature>
<comment type="caution">
    <text evidence="6">The sequence shown here is derived from an EMBL/GenBank/DDBJ whole genome shotgun (WGS) entry which is preliminary data.</text>
</comment>
<evidence type="ECO:0000313" key="7">
    <source>
        <dbReference type="Proteomes" id="UP000324897"/>
    </source>
</evidence>
<dbReference type="SMART" id="SM00225">
    <property type="entry name" value="BTB"/>
    <property type="match status" value="1"/>
</dbReference>
<evidence type="ECO:0000256" key="1">
    <source>
        <dbReference type="ARBA" id="ARBA00004906"/>
    </source>
</evidence>
<organism evidence="6 7">
    <name type="scientific">Eragrostis curvula</name>
    <name type="common">weeping love grass</name>
    <dbReference type="NCBI Taxonomy" id="38414"/>
    <lineage>
        <taxon>Eukaryota</taxon>
        <taxon>Viridiplantae</taxon>
        <taxon>Streptophyta</taxon>
        <taxon>Embryophyta</taxon>
        <taxon>Tracheophyta</taxon>
        <taxon>Spermatophyta</taxon>
        <taxon>Magnoliopsida</taxon>
        <taxon>Liliopsida</taxon>
        <taxon>Poales</taxon>
        <taxon>Poaceae</taxon>
        <taxon>PACMAD clade</taxon>
        <taxon>Chloridoideae</taxon>
        <taxon>Eragrostideae</taxon>
        <taxon>Eragrostidinae</taxon>
        <taxon>Eragrostis</taxon>
    </lineage>
</organism>
<dbReference type="OrthoDB" id="6359816at2759"/>
<proteinExistence type="inferred from homology"/>
<evidence type="ECO:0008006" key="8">
    <source>
        <dbReference type="Google" id="ProtNLM"/>
    </source>
</evidence>
<dbReference type="Pfam" id="PF22486">
    <property type="entry name" value="MATH_2"/>
    <property type="match status" value="1"/>
</dbReference>
<comment type="pathway">
    <text evidence="1">Protein modification; protein ubiquitination.</text>
</comment>
<dbReference type="Pfam" id="PF00651">
    <property type="entry name" value="BTB"/>
    <property type="match status" value="1"/>
</dbReference>
<dbReference type="Proteomes" id="UP000324897">
    <property type="component" value="Unassembled WGS sequence"/>
</dbReference>
<dbReference type="EMBL" id="RWGY01000051">
    <property type="protein sequence ID" value="TVU04991.1"/>
    <property type="molecule type" value="Genomic_DNA"/>
</dbReference>
<dbReference type="InterPro" id="IPR056423">
    <property type="entry name" value="BACK_BPM_SPOP"/>
</dbReference>